<dbReference type="EMBL" id="KB008148">
    <property type="protein sequence ID" value="ELR11597.1"/>
    <property type="molecule type" value="Genomic_DNA"/>
</dbReference>
<feature type="region of interest" description="Disordered" evidence="2">
    <location>
        <begin position="173"/>
        <end position="226"/>
    </location>
</feature>
<organism evidence="3 4">
    <name type="scientific">Acanthamoeba castellanii (strain ATCC 30010 / Neff)</name>
    <dbReference type="NCBI Taxonomy" id="1257118"/>
    <lineage>
        <taxon>Eukaryota</taxon>
        <taxon>Amoebozoa</taxon>
        <taxon>Discosea</taxon>
        <taxon>Longamoebia</taxon>
        <taxon>Centramoebida</taxon>
        <taxon>Acanthamoebidae</taxon>
        <taxon>Acanthamoeba</taxon>
    </lineage>
</organism>
<feature type="compositionally biased region" description="Acidic residues" evidence="2">
    <location>
        <begin position="182"/>
        <end position="208"/>
    </location>
</feature>
<reference evidence="3 4" key="1">
    <citation type="journal article" date="2013" name="Genome Biol.">
        <title>Genome of Acanthamoeba castellanii highlights extensive lateral gene transfer and early evolution of tyrosine kinase signaling.</title>
        <authorList>
            <person name="Clarke M."/>
            <person name="Lohan A.J."/>
            <person name="Liu B."/>
            <person name="Lagkouvardos I."/>
            <person name="Roy S."/>
            <person name="Zafar N."/>
            <person name="Bertelli C."/>
            <person name="Schilde C."/>
            <person name="Kianianmomeni A."/>
            <person name="Burglin T.R."/>
            <person name="Frech C."/>
            <person name="Turcotte B."/>
            <person name="Kopec K.O."/>
            <person name="Synnott J.M."/>
            <person name="Choo C."/>
            <person name="Paponov I."/>
            <person name="Finkler A."/>
            <person name="Soon Heng Tan C."/>
            <person name="Hutchins A.P."/>
            <person name="Weinmeier T."/>
            <person name="Rattei T."/>
            <person name="Chu J.S."/>
            <person name="Gimenez G."/>
            <person name="Irimia M."/>
            <person name="Rigden D.J."/>
            <person name="Fitzpatrick D.A."/>
            <person name="Lorenzo-Morales J."/>
            <person name="Bateman A."/>
            <person name="Chiu C.H."/>
            <person name="Tang P."/>
            <person name="Hegemann P."/>
            <person name="Fromm H."/>
            <person name="Raoult D."/>
            <person name="Greub G."/>
            <person name="Miranda-Saavedra D."/>
            <person name="Chen N."/>
            <person name="Nash P."/>
            <person name="Ginger M.L."/>
            <person name="Horn M."/>
            <person name="Schaap P."/>
            <person name="Caler L."/>
            <person name="Loftus B."/>
        </authorList>
    </citation>
    <scope>NUCLEOTIDE SEQUENCE [LARGE SCALE GENOMIC DNA]</scope>
    <source>
        <strain evidence="3 4">Neff</strain>
    </source>
</reference>
<evidence type="ECO:0000313" key="4">
    <source>
        <dbReference type="Proteomes" id="UP000011083"/>
    </source>
</evidence>
<feature type="compositionally biased region" description="Low complexity" evidence="2">
    <location>
        <begin position="209"/>
        <end position="218"/>
    </location>
</feature>
<dbReference type="GeneID" id="14912097"/>
<dbReference type="AlphaFoldDB" id="L8GF59"/>
<dbReference type="RefSeq" id="XP_004333610.1">
    <property type="nucleotide sequence ID" value="XM_004333562.1"/>
</dbReference>
<evidence type="ECO:0000256" key="2">
    <source>
        <dbReference type="SAM" id="MobiDB-lite"/>
    </source>
</evidence>
<keyword evidence="4" id="KW-1185">Reference proteome</keyword>
<protein>
    <submittedName>
        <fullName evidence="3">Uncharacterized protein</fullName>
    </submittedName>
</protein>
<evidence type="ECO:0000256" key="1">
    <source>
        <dbReference type="SAM" id="Coils"/>
    </source>
</evidence>
<dbReference type="VEuPathDB" id="AmoebaDB:ACA1_258590"/>
<keyword evidence="1" id="KW-0175">Coiled coil</keyword>
<feature type="coiled-coil region" evidence="1">
    <location>
        <begin position="4"/>
        <end position="88"/>
    </location>
</feature>
<accession>L8GF59</accession>
<sequence length="226" mass="26217">MDLMKEYSELLQIHESMRKELEETREQLAKLLNGAQKSWEELTLKHQDTIGELGQAKHELELAKTQLAETKENLIAEKEKHMKRLTAESGLGQQDASQAAELEFAEDLVKLRRESMREMERMAWVWAREKERWTRERAHLQQALALARDEWQLEKRQERKEWERERHEWLNRVAMLSGSRGDDEDEEDDDNGDGSGGDDDDDDDDDDPASGAAGAAEGLFRSFSSF</sequence>
<name>L8GF59_ACACF</name>
<dbReference type="KEGG" id="acan:ACA1_258590"/>
<proteinExistence type="predicted"/>
<gene>
    <name evidence="3" type="ORF">ACA1_258590</name>
</gene>
<evidence type="ECO:0000313" key="3">
    <source>
        <dbReference type="EMBL" id="ELR11597.1"/>
    </source>
</evidence>
<dbReference type="Proteomes" id="UP000011083">
    <property type="component" value="Unassembled WGS sequence"/>
</dbReference>